<keyword evidence="8" id="KW-0333">Golgi apparatus</keyword>
<evidence type="ECO:0000256" key="9">
    <source>
        <dbReference type="ARBA" id="ARBA00023136"/>
    </source>
</evidence>
<evidence type="ECO:0000256" key="5">
    <source>
        <dbReference type="ARBA" id="ARBA00022692"/>
    </source>
</evidence>
<dbReference type="Gene3D" id="3.90.550.10">
    <property type="entry name" value="Spore Coat Polysaccharide Biosynthesis Protein SpsA, Chain A"/>
    <property type="match status" value="1"/>
</dbReference>
<evidence type="ECO:0000256" key="1">
    <source>
        <dbReference type="ARBA" id="ARBA00004394"/>
    </source>
</evidence>
<evidence type="ECO:0000313" key="13">
    <source>
        <dbReference type="EMBL" id="GMF24603.1"/>
    </source>
</evidence>
<dbReference type="InterPro" id="IPR029044">
    <property type="entry name" value="Nucleotide-diphossugar_trans"/>
</dbReference>
<protein>
    <submittedName>
        <fullName evidence="13">Unnamed protein product</fullName>
    </submittedName>
</protein>
<name>A0A9W6WRU5_9STRA</name>
<evidence type="ECO:0000256" key="8">
    <source>
        <dbReference type="ARBA" id="ARBA00023034"/>
    </source>
</evidence>
<evidence type="ECO:0000256" key="4">
    <source>
        <dbReference type="ARBA" id="ARBA00022679"/>
    </source>
</evidence>
<keyword evidence="14" id="KW-1185">Reference proteome</keyword>
<dbReference type="AlphaFoldDB" id="A0A9W6WRU5"/>
<dbReference type="OrthoDB" id="430354at2759"/>
<evidence type="ECO:0000256" key="3">
    <source>
        <dbReference type="ARBA" id="ARBA00009105"/>
    </source>
</evidence>
<evidence type="ECO:0000313" key="14">
    <source>
        <dbReference type="Proteomes" id="UP001165083"/>
    </source>
</evidence>
<keyword evidence="7 12" id="KW-1133">Transmembrane helix</keyword>
<keyword evidence="5 12" id="KW-0812">Transmembrane</keyword>
<sequence length="653" mass="74291">MVAELRPRAASQHQAPEGPLLPRHKGTLPPPAASSSPLRRWKRLLLLSCALYTSLVLVWFGYVGRGGGDSVGASDGVVISAASLDDTQREYLHAHEDRELRAEFPFAELEMEFLHQNVSVERDEEAIATAEAHAKTLKPFPVSETKLRRLRCIGWRATDNCNPLGPRVPSLDESCNKVIPFGASGYCEIQDKDTGEVFRVMQRHCSSVRDQARFRCSESWDFAAFPQKAREAARNAQNRNFFLPNVVPKLGQQYQPRDGIVMVVYPKLLASAYATIRALRELLGCHLPIELWFRPQEMKYFPEAFAQLQQWSSEESGTISFHEISEPGVVGFATKVFAIYHSFFERVLFLDADNVPVQDPSFLFESPEFVNTGAIFWPDFWHPGKTIFNIQPHSLVWELLDLPFINMFEQESGQLLIDRRRHAAPLELVKFFTFHRPNHFDKMKLAHGDKDLFRFAWLKLGASFYMIPSPPAVAGKVVNDSFCGMTMVQFDANGEVLFLHRNSHKLMGTPRRKVINMKAAAIRRARNKRLRMKMAEADIVTLDGNEALQAFKETPSPTLEAPEPDGYPDIAIWTHLISLRNSSNRSDYRIGTYNAEPDFEKGQSCYGQRYLNQSQHFITQEFTNMSFAGLETELRRFAMEGARFYEQAGITGR</sequence>
<dbReference type="Pfam" id="PF11051">
    <property type="entry name" value="Mannosyl_trans3"/>
    <property type="match status" value="2"/>
</dbReference>
<dbReference type="GO" id="GO:0046354">
    <property type="term" value="P:mannan biosynthetic process"/>
    <property type="evidence" value="ECO:0007669"/>
    <property type="project" value="TreeGrafter"/>
</dbReference>
<dbReference type="PANTHER" id="PTHR31646">
    <property type="entry name" value="ALPHA-1,2-MANNOSYLTRANSFERASE MNN2"/>
    <property type="match status" value="1"/>
</dbReference>
<evidence type="ECO:0000256" key="12">
    <source>
        <dbReference type="SAM" id="Phobius"/>
    </source>
</evidence>
<dbReference type="GO" id="GO:0000026">
    <property type="term" value="F:alpha-1,2-mannosyltransferase activity"/>
    <property type="evidence" value="ECO:0007669"/>
    <property type="project" value="TreeGrafter"/>
</dbReference>
<comment type="similarity">
    <text evidence="3">Belongs to the MNN1/MNT family.</text>
</comment>
<evidence type="ECO:0000256" key="6">
    <source>
        <dbReference type="ARBA" id="ARBA00022968"/>
    </source>
</evidence>
<dbReference type="SUPFAM" id="SSF53448">
    <property type="entry name" value="Nucleotide-diphospho-sugar transferases"/>
    <property type="match status" value="1"/>
</dbReference>
<reference evidence="13" key="1">
    <citation type="submission" date="2023-04" db="EMBL/GenBank/DDBJ databases">
        <title>Phytophthora lilii NBRC 32176.</title>
        <authorList>
            <person name="Ichikawa N."/>
            <person name="Sato H."/>
            <person name="Tonouchi N."/>
        </authorList>
    </citation>
    <scope>NUCLEOTIDE SEQUENCE</scope>
    <source>
        <strain evidence="13">NBRC 32176</strain>
    </source>
</reference>
<comment type="caution">
    <text evidence="13">The sequence shown here is derived from an EMBL/GenBank/DDBJ whole genome shotgun (WGS) entry which is preliminary data.</text>
</comment>
<accession>A0A9W6WRU5</accession>
<proteinExistence type="inferred from homology"/>
<comment type="subcellular location">
    <subcellularLocation>
        <location evidence="10">Endomembrane system</location>
        <topology evidence="10">Single-pass membrane protein</topology>
    </subcellularLocation>
    <subcellularLocation>
        <location evidence="1">Golgi apparatus membrane</location>
    </subcellularLocation>
    <subcellularLocation>
        <location evidence="2">Membrane</location>
        <topology evidence="2">Single-pass type II membrane protein</topology>
    </subcellularLocation>
</comment>
<feature type="transmembrane region" description="Helical" evidence="12">
    <location>
        <begin position="44"/>
        <end position="62"/>
    </location>
</feature>
<gene>
    <name evidence="13" type="ORF">Plil01_001010300</name>
</gene>
<evidence type="ECO:0000256" key="7">
    <source>
        <dbReference type="ARBA" id="ARBA00022989"/>
    </source>
</evidence>
<dbReference type="InterPro" id="IPR022751">
    <property type="entry name" value="Alpha_mannosyltransferase"/>
</dbReference>
<keyword evidence="6" id="KW-0735">Signal-anchor</keyword>
<dbReference type="GO" id="GO:0000139">
    <property type="term" value="C:Golgi membrane"/>
    <property type="evidence" value="ECO:0007669"/>
    <property type="project" value="UniProtKB-SubCell"/>
</dbReference>
<evidence type="ECO:0000256" key="10">
    <source>
        <dbReference type="ARBA" id="ARBA00037847"/>
    </source>
</evidence>
<dbReference type="PANTHER" id="PTHR31646:SF1">
    <property type="entry name" value="ALPHA-1,2-MANNOSYLTRANSFERASE MNN2"/>
    <property type="match status" value="1"/>
</dbReference>
<dbReference type="Proteomes" id="UP001165083">
    <property type="component" value="Unassembled WGS sequence"/>
</dbReference>
<evidence type="ECO:0000256" key="2">
    <source>
        <dbReference type="ARBA" id="ARBA00004606"/>
    </source>
</evidence>
<dbReference type="EMBL" id="BSXW01000523">
    <property type="protein sequence ID" value="GMF24603.1"/>
    <property type="molecule type" value="Genomic_DNA"/>
</dbReference>
<keyword evidence="9 12" id="KW-0472">Membrane</keyword>
<feature type="region of interest" description="Disordered" evidence="11">
    <location>
        <begin position="1"/>
        <end position="36"/>
    </location>
</feature>
<keyword evidence="4" id="KW-0808">Transferase</keyword>
<organism evidence="13 14">
    <name type="scientific">Phytophthora lilii</name>
    <dbReference type="NCBI Taxonomy" id="2077276"/>
    <lineage>
        <taxon>Eukaryota</taxon>
        <taxon>Sar</taxon>
        <taxon>Stramenopiles</taxon>
        <taxon>Oomycota</taxon>
        <taxon>Peronosporomycetes</taxon>
        <taxon>Peronosporales</taxon>
        <taxon>Peronosporaceae</taxon>
        <taxon>Phytophthora</taxon>
    </lineage>
</organism>
<evidence type="ECO:0000256" key="11">
    <source>
        <dbReference type="SAM" id="MobiDB-lite"/>
    </source>
</evidence>